<sequence length="839" mass="96377">MGNRTHWRDDVGDKYGYWGHVVLVFPSLLACTLLSSYAFYINVALISAAVWIVRACPPAENQETKKKSKWQKDSDNDELDELLVVEGEKAAKSSNNKDHLMDLGVGSFVFSAGIVAAKPFLKRPENRFKPLGGQLVNACKHAFPLFVLGFARLIAVKGVDYQEHVSEYGVHWNFFFTLAFLPIFITLCRAVERYARFAVVGLVIIGVYQLALSKLGLEEYIQNAPRTDLISANKEGIFSFFGYLAIFIFAFDTGHYILPADPYYAFRQNRKPSLRPKQRKLAMILFSCAILWCVGFMVVLVYGIQVSRQMANISYVFWVAVYNTGFLWLFQSVELMFFDRYWVKEGIYVPHIIEAFNTNGLAVFILANLLTGLINLTIRTLYASTIVAESIICGYMFTLSFVAILWWKKGGGEKNEWFWEDKIELKSLEPSVFRLGSLLLDAMSQNSSDSFRFWLNAHMQLEQFLSQLPAIMKIRSREHRMAASHYTPGSLCLWEFMMTDEHITIGNERVKRKALEQDIRLLIEGYVEKSSTDYATFNQVWTNLQFSLIHFVCPEKSGRELFMQCLYQITLSNCLETRLAVLFTLYLLYFTQPEAFFRVKIRLSPTMWQALYGLYEYCKQNELEDAAFVYKKLRTSQAFVFVAVADPCGEFGNIMTDVDPKKHAFHEFNSITEHIRTFSLDASDCHENLDKLEEISKQYYKNKHQIADTPLAKRVAQEVSRQMTRSYDGPVDFAHVVSPLSASEEYLLNGLRSKLARLGENRESVLLRASEALKEELLTSNDNQTRTETDGTANTREARSEEEQRTSFDIRNNIRAQTFSDRAFISPAIRAMYRTSTNR</sequence>
<evidence type="ECO:0000256" key="1">
    <source>
        <dbReference type="ARBA" id="ARBA00004141"/>
    </source>
</evidence>
<dbReference type="PROSITE" id="PS51257">
    <property type="entry name" value="PROKAR_LIPOPROTEIN"/>
    <property type="match status" value="1"/>
</dbReference>
<comment type="similarity">
    <text evidence="3">Belongs to the PIGW family.</text>
</comment>
<evidence type="ECO:0000256" key="5">
    <source>
        <dbReference type="ARBA" id="ARBA00022502"/>
    </source>
</evidence>
<feature type="transmembrane region" description="Helical" evidence="10">
    <location>
        <begin position="237"/>
        <end position="260"/>
    </location>
</feature>
<evidence type="ECO:0000256" key="2">
    <source>
        <dbReference type="ARBA" id="ARBA00004687"/>
    </source>
</evidence>
<feature type="transmembrane region" description="Helical" evidence="10">
    <location>
        <begin position="142"/>
        <end position="159"/>
    </location>
</feature>
<dbReference type="Pfam" id="PF06423">
    <property type="entry name" value="GWT1"/>
    <property type="match status" value="1"/>
</dbReference>
<feature type="compositionally biased region" description="Basic and acidic residues" evidence="9">
    <location>
        <begin position="796"/>
        <end position="808"/>
    </location>
</feature>
<proteinExistence type="inferred from homology"/>
<feature type="compositionally biased region" description="Polar residues" evidence="9">
    <location>
        <begin position="778"/>
        <end position="795"/>
    </location>
</feature>
<organism evidence="11 12">
    <name type="scientific">Paraglomus occultum</name>
    <dbReference type="NCBI Taxonomy" id="144539"/>
    <lineage>
        <taxon>Eukaryota</taxon>
        <taxon>Fungi</taxon>
        <taxon>Fungi incertae sedis</taxon>
        <taxon>Mucoromycota</taxon>
        <taxon>Glomeromycotina</taxon>
        <taxon>Glomeromycetes</taxon>
        <taxon>Paraglomerales</taxon>
        <taxon>Paraglomeraceae</taxon>
        <taxon>Paraglomus</taxon>
    </lineage>
</organism>
<dbReference type="AlphaFoldDB" id="A0A9N9AAL1"/>
<keyword evidence="8 10" id="KW-0472">Membrane</keyword>
<evidence type="ECO:0000256" key="8">
    <source>
        <dbReference type="ARBA" id="ARBA00023136"/>
    </source>
</evidence>
<evidence type="ECO:0000313" key="11">
    <source>
        <dbReference type="EMBL" id="CAG8525262.1"/>
    </source>
</evidence>
<gene>
    <name evidence="11" type="ORF">POCULU_LOCUS3783</name>
</gene>
<evidence type="ECO:0000256" key="4">
    <source>
        <dbReference type="ARBA" id="ARBA00014495"/>
    </source>
</evidence>
<feature type="region of interest" description="Disordered" evidence="9">
    <location>
        <begin position="777"/>
        <end position="808"/>
    </location>
</feature>
<evidence type="ECO:0000256" key="3">
    <source>
        <dbReference type="ARBA" id="ARBA00007559"/>
    </source>
</evidence>
<dbReference type="InterPro" id="IPR019188">
    <property type="entry name" value="SNAPC1"/>
</dbReference>
<dbReference type="InterPro" id="IPR009447">
    <property type="entry name" value="PIGW/GWT1"/>
</dbReference>
<accession>A0A9N9AAL1</accession>
<name>A0A9N9AAL1_9GLOM</name>
<comment type="caution">
    <text evidence="11">The sequence shown here is derived from an EMBL/GenBank/DDBJ whole genome shotgun (WGS) entry which is preliminary data.</text>
</comment>
<reference evidence="11" key="1">
    <citation type="submission" date="2021-06" db="EMBL/GenBank/DDBJ databases">
        <authorList>
            <person name="Kallberg Y."/>
            <person name="Tangrot J."/>
            <person name="Rosling A."/>
        </authorList>
    </citation>
    <scope>NUCLEOTIDE SEQUENCE</scope>
    <source>
        <strain evidence="11">IA702</strain>
    </source>
</reference>
<dbReference type="GO" id="GO:0016020">
    <property type="term" value="C:membrane"/>
    <property type="evidence" value="ECO:0007669"/>
    <property type="project" value="UniProtKB-SubCell"/>
</dbReference>
<comment type="subcellular location">
    <subcellularLocation>
        <location evidence="1">Membrane</location>
        <topology evidence="1">Multi-pass membrane protein</topology>
    </subcellularLocation>
</comment>
<evidence type="ECO:0000256" key="9">
    <source>
        <dbReference type="SAM" id="MobiDB-lite"/>
    </source>
</evidence>
<dbReference type="GO" id="GO:0032216">
    <property type="term" value="F:glucosaminyl-phosphatidylinositol O-acyltransferase activity"/>
    <property type="evidence" value="ECO:0007669"/>
    <property type="project" value="TreeGrafter"/>
</dbReference>
<keyword evidence="5" id="KW-0337">GPI-anchor biosynthesis</keyword>
<keyword evidence="6 10" id="KW-0812">Transmembrane</keyword>
<feature type="transmembrane region" description="Helical" evidence="10">
    <location>
        <begin position="384"/>
        <end position="407"/>
    </location>
</feature>
<evidence type="ECO:0000256" key="7">
    <source>
        <dbReference type="ARBA" id="ARBA00022989"/>
    </source>
</evidence>
<keyword evidence="12" id="KW-1185">Reference proteome</keyword>
<dbReference type="Pfam" id="PF09808">
    <property type="entry name" value="SNAPC1"/>
    <property type="match status" value="1"/>
</dbReference>
<dbReference type="PANTHER" id="PTHR20661">
    <property type="entry name" value="PHOSPHATIDYLINOSITOL-GLYCAN BIOSYNTHESIS CLASS W PROTEIN"/>
    <property type="match status" value="1"/>
</dbReference>
<dbReference type="PANTHER" id="PTHR20661:SF0">
    <property type="entry name" value="PHOSPHATIDYLINOSITOL-GLYCAN BIOSYNTHESIS CLASS W PROTEIN"/>
    <property type="match status" value="1"/>
</dbReference>
<evidence type="ECO:0000313" key="12">
    <source>
        <dbReference type="Proteomes" id="UP000789572"/>
    </source>
</evidence>
<evidence type="ECO:0000256" key="10">
    <source>
        <dbReference type="SAM" id="Phobius"/>
    </source>
</evidence>
<dbReference type="GO" id="GO:0072659">
    <property type="term" value="P:protein localization to plasma membrane"/>
    <property type="evidence" value="ECO:0007669"/>
    <property type="project" value="TreeGrafter"/>
</dbReference>
<dbReference type="GO" id="GO:0005783">
    <property type="term" value="C:endoplasmic reticulum"/>
    <property type="evidence" value="ECO:0007669"/>
    <property type="project" value="TreeGrafter"/>
</dbReference>
<feature type="transmembrane region" description="Helical" evidence="10">
    <location>
        <begin position="281"/>
        <end position="304"/>
    </location>
</feature>
<feature type="transmembrane region" description="Helical" evidence="10">
    <location>
        <begin position="21"/>
        <end position="53"/>
    </location>
</feature>
<dbReference type="OrthoDB" id="15270at2759"/>
<dbReference type="Proteomes" id="UP000789572">
    <property type="component" value="Unassembled WGS sequence"/>
</dbReference>
<feature type="transmembrane region" description="Helical" evidence="10">
    <location>
        <begin position="171"/>
        <end position="190"/>
    </location>
</feature>
<dbReference type="EMBL" id="CAJVPJ010000443">
    <property type="protein sequence ID" value="CAG8525262.1"/>
    <property type="molecule type" value="Genomic_DNA"/>
</dbReference>
<comment type="pathway">
    <text evidence="2">Glycolipid biosynthesis; glycosylphosphatidylinositol-anchor biosynthesis.</text>
</comment>
<evidence type="ECO:0000256" key="6">
    <source>
        <dbReference type="ARBA" id="ARBA00022692"/>
    </source>
</evidence>
<protein>
    <recommendedName>
        <fullName evidence="4">GPI-anchored wall transfer protein 1</fullName>
    </recommendedName>
</protein>
<feature type="transmembrane region" description="Helical" evidence="10">
    <location>
        <begin position="316"/>
        <end position="338"/>
    </location>
</feature>
<dbReference type="GO" id="GO:0006506">
    <property type="term" value="P:GPI anchor biosynthetic process"/>
    <property type="evidence" value="ECO:0007669"/>
    <property type="project" value="UniProtKB-KW"/>
</dbReference>
<feature type="transmembrane region" description="Helical" evidence="10">
    <location>
        <begin position="103"/>
        <end position="121"/>
    </location>
</feature>
<keyword evidence="7 10" id="KW-1133">Transmembrane helix</keyword>
<feature type="transmembrane region" description="Helical" evidence="10">
    <location>
        <begin position="359"/>
        <end position="378"/>
    </location>
</feature>